<evidence type="ECO:0000256" key="5">
    <source>
        <dbReference type="ARBA" id="ARBA00023136"/>
    </source>
</evidence>
<reference evidence="8 9" key="1">
    <citation type="submission" date="2018-06" db="EMBL/GenBank/DDBJ databases">
        <title>Draft genome sequence of mcr-1-harboring Escherichia coli isolated from wound infection of a hospitalized patient, in Bolivia.</title>
        <authorList>
            <person name="Munoz M.E."/>
            <person name="Moura Q."/>
            <person name="Ventura P.R.M."/>
            <person name="Bustos L.R."/>
            <person name="Ovando B.G."/>
            <person name="Terrazas D.I.V."/>
            <person name="Yarhui N.B."/>
            <person name="Cerdeira L."/>
            <person name="Lincopan N."/>
        </authorList>
    </citation>
    <scope>NUCLEOTIDE SEQUENCE [LARGE SCALE GENOMIC DNA]</scope>
    <source>
        <strain evidence="8 9">EcMLT</strain>
    </source>
</reference>
<evidence type="ECO:0000256" key="6">
    <source>
        <dbReference type="SAM" id="Phobius"/>
    </source>
</evidence>
<evidence type="ECO:0000256" key="1">
    <source>
        <dbReference type="ARBA" id="ARBA00004651"/>
    </source>
</evidence>
<accession>A0A2W6PC26</accession>
<organism evidence="8 9">
    <name type="scientific">Escherichia coli</name>
    <dbReference type="NCBI Taxonomy" id="562"/>
    <lineage>
        <taxon>Bacteria</taxon>
        <taxon>Pseudomonadati</taxon>
        <taxon>Pseudomonadota</taxon>
        <taxon>Gammaproteobacteria</taxon>
        <taxon>Enterobacterales</taxon>
        <taxon>Enterobacteriaceae</taxon>
        <taxon>Escherichia</taxon>
    </lineage>
</organism>
<keyword evidence="2" id="KW-1003">Cell membrane</keyword>
<dbReference type="GO" id="GO:0005886">
    <property type="term" value="C:plasma membrane"/>
    <property type="evidence" value="ECO:0007669"/>
    <property type="project" value="UniProtKB-SubCell"/>
</dbReference>
<dbReference type="Pfam" id="PF13396">
    <property type="entry name" value="PLDc_N"/>
    <property type="match status" value="1"/>
</dbReference>
<evidence type="ECO:0000313" key="9">
    <source>
        <dbReference type="Proteomes" id="UP000249482"/>
    </source>
</evidence>
<evidence type="ECO:0000313" key="8">
    <source>
        <dbReference type="EMBL" id="PZT65824.1"/>
    </source>
</evidence>
<feature type="non-terminal residue" evidence="8">
    <location>
        <position position="85"/>
    </location>
</feature>
<feature type="domain" description="Cardiolipin synthase N-terminal" evidence="7">
    <location>
        <begin position="26"/>
        <end position="44"/>
    </location>
</feature>
<evidence type="ECO:0000259" key="7">
    <source>
        <dbReference type="Pfam" id="PF13396"/>
    </source>
</evidence>
<protein>
    <recommendedName>
        <fullName evidence="7">Cardiolipin synthase N-terminal domain-containing protein</fullName>
    </recommendedName>
</protein>
<dbReference type="Proteomes" id="UP000249482">
    <property type="component" value="Unassembled WGS sequence"/>
</dbReference>
<sequence length="85" mass="10002">MHYAVVVMLELLCCIHAYRTGQERYWIFIIFCFPVIGCVAYFVIVMLPETGADRHGRTFLMRLQDKINPERHLRKLTEELAIAET</sequence>
<keyword evidence="3 6" id="KW-0812">Transmembrane</keyword>
<keyword evidence="4 6" id="KW-1133">Transmembrane helix</keyword>
<gene>
    <name evidence="8" type="ORF">DNQ45_14260</name>
</gene>
<evidence type="ECO:0000256" key="2">
    <source>
        <dbReference type="ARBA" id="ARBA00022475"/>
    </source>
</evidence>
<evidence type="ECO:0000256" key="4">
    <source>
        <dbReference type="ARBA" id="ARBA00022989"/>
    </source>
</evidence>
<comment type="subcellular location">
    <subcellularLocation>
        <location evidence="1">Cell membrane</location>
        <topology evidence="1">Multi-pass membrane protein</topology>
    </subcellularLocation>
</comment>
<dbReference type="InterPro" id="IPR027379">
    <property type="entry name" value="CLS_N"/>
</dbReference>
<feature type="transmembrane region" description="Helical" evidence="6">
    <location>
        <begin position="25"/>
        <end position="47"/>
    </location>
</feature>
<keyword evidence="5 6" id="KW-0472">Membrane</keyword>
<comment type="caution">
    <text evidence="8">The sequence shown here is derived from an EMBL/GenBank/DDBJ whole genome shotgun (WGS) entry which is preliminary data.</text>
</comment>
<evidence type="ECO:0000256" key="3">
    <source>
        <dbReference type="ARBA" id="ARBA00022692"/>
    </source>
</evidence>
<name>A0A2W6PC26_ECOLX</name>
<dbReference type="EMBL" id="QKWZ01000367">
    <property type="protein sequence ID" value="PZT65824.1"/>
    <property type="molecule type" value="Genomic_DNA"/>
</dbReference>
<proteinExistence type="predicted"/>
<dbReference type="AlphaFoldDB" id="A0A2W6PC26"/>